<dbReference type="OrthoDB" id="6436866at2759"/>
<dbReference type="PANTHER" id="PTHR22955:SF77">
    <property type="entry name" value="ASPARTIC PUTATIVE DOMAIN-CONTAINING PROTEIN-RELATED"/>
    <property type="match status" value="1"/>
</dbReference>
<protein>
    <submittedName>
        <fullName evidence="1">Uncharacterized protein</fullName>
    </submittedName>
</protein>
<evidence type="ECO:0000313" key="2">
    <source>
        <dbReference type="Proteomes" id="UP000887116"/>
    </source>
</evidence>
<evidence type="ECO:0000313" key="1">
    <source>
        <dbReference type="EMBL" id="GFR00528.1"/>
    </source>
</evidence>
<dbReference type="Proteomes" id="UP000887116">
    <property type="component" value="Unassembled WGS sequence"/>
</dbReference>
<organism evidence="1 2">
    <name type="scientific">Trichonephila clavata</name>
    <name type="common">Joro spider</name>
    <name type="synonym">Nephila clavata</name>
    <dbReference type="NCBI Taxonomy" id="2740835"/>
    <lineage>
        <taxon>Eukaryota</taxon>
        <taxon>Metazoa</taxon>
        <taxon>Ecdysozoa</taxon>
        <taxon>Arthropoda</taxon>
        <taxon>Chelicerata</taxon>
        <taxon>Arachnida</taxon>
        <taxon>Araneae</taxon>
        <taxon>Araneomorphae</taxon>
        <taxon>Entelegynae</taxon>
        <taxon>Araneoidea</taxon>
        <taxon>Nephilidae</taxon>
        <taxon>Trichonephila</taxon>
    </lineage>
</organism>
<accession>A0A8X6GBR4</accession>
<dbReference type="EMBL" id="BMAO01005300">
    <property type="protein sequence ID" value="GFR00528.1"/>
    <property type="molecule type" value="Genomic_DNA"/>
</dbReference>
<proteinExistence type="predicted"/>
<gene>
    <name evidence="1" type="primary">X975_01402</name>
    <name evidence="1" type="ORF">TNCT_339981</name>
</gene>
<sequence>MFMQRLWRLSIDWKYPLPKKVYDQWHQLLIGLESLNNIHIQRRVVIENPTSIEIHGFSDASERCYGAAVYCKSKNNSGVTLVRLITSKSRVSPIKSLTIPRLELCAAVLLSKLVKRVIDALKLESVKVYLWTDSMIVLSWLQKEPMDLKTFVQNRIAKLQDLFPVRQWKHVPSNQNPADLISRGVDPDKLLNQEMWWNGPEFLSGSDYPNKPVNISENNDAYNSELKNSVLEKLENEVPVFNIFVRKQPEEEGQSQWPTNSR</sequence>
<dbReference type="AlphaFoldDB" id="A0A8X6GBR4"/>
<dbReference type="InterPro" id="IPR008042">
    <property type="entry name" value="Retrotrans_Pao"/>
</dbReference>
<reference evidence="1" key="1">
    <citation type="submission" date="2020-07" db="EMBL/GenBank/DDBJ databases">
        <title>Multicomponent nature underlies the extraordinary mechanical properties of spider dragline silk.</title>
        <authorList>
            <person name="Kono N."/>
            <person name="Nakamura H."/>
            <person name="Mori M."/>
            <person name="Yoshida Y."/>
            <person name="Ohtoshi R."/>
            <person name="Malay A.D."/>
            <person name="Moran D.A.P."/>
            <person name="Tomita M."/>
            <person name="Numata K."/>
            <person name="Arakawa K."/>
        </authorList>
    </citation>
    <scope>NUCLEOTIDE SEQUENCE</scope>
</reference>
<dbReference type="Pfam" id="PF05380">
    <property type="entry name" value="Peptidase_A17"/>
    <property type="match status" value="1"/>
</dbReference>
<name>A0A8X6GBR4_TRICU</name>
<comment type="caution">
    <text evidence="1">The sequence shown here is derived from an EMBL/GenBank/DDBJ whole genome shotgun (WGS) entry which is preliminary data.</text>
</comment>
<keyword evidence="2" id="KW-1185">Reference proteome</keyword>
<dbReference type="PANTHER" id="PTHR22955">
    <property type="entry name" value="RETROTRANSPOSON"/>
    <property type="match status" value="1"/>
</dbReference>